<sequence>MFTHEQKIRNNFSEYPAQESNEKLELQENPLAVKITRNQEQTRKQSYRSRANRNNHGGRLIQFLNKIVKSTNKYSAIQNLEGLEQIWKDFNIDELRIWTAIISTCRTVHMNSVIFPKELKVKNIRSFEWDTLLGIIVNNILAVLWIDNDFSNTTKVRTVFGNSSQMQLPIPKIINNYNLHIGDVDIANQ</sequence>
<organism evidence="1 2">
    <name type="scientific">Dentiscutata erythropus</name>
    <dbReference type="NCBI Taxonomy" id="1348616"/>
    <lineage>
        <taxon>Eukaryota</taxon>
        <taxon>Fungi</taxon>
        <taxon>Fungi incertae sedis</taxon>
        <taxon>Mucoromycota</taxon>
        <taxon>Glomeromycotina</taxon>
        <taxon>Glomeromycetes</taxon>
        <taxon>Diversisporales</taxon>
        <taxon>Gigasporaceae</taxon>
        <taxon>Dentiscutata</taxon>
    </lineage>
</organism>
<dbReference type="AlphaFoldDB" id="A0A9N8WMS9"/>
<comment type="caution">
    <text evidence="1">The sequence shown here is derived from an EMBL/GenBank/DDBJ whole genome shotgun (WGS) entry which is preliminary data.</text>
</comment>
<reference evidence="1" key="1">
    <citation type="submission" date="2021-06" db="EMBL/GenBank/DDBJ databases">
        <authorList>
            <person name="Kallberg Y."/>
            <person name="Tangrot J."/>
            <person name="Rosling A."/>
        </authorList>
    </citation>
    <scope>NUCLEOTIDE SEQUENCE</scope>
    <source>
        <strain evidence="1">MA453B</strain>
    </source>
</reference>
<dbReference type="EMBL" id="CAJVPY010000757">
    <property type="protein sequence ID" value="CAG8490664.1"/>
    <property type="molecule type" value="Genomic_DNA"/>
</dbReference>
<evidence type="ECO:0000313" key="2">
    <source>
        <dbReference type="Proteomes" id="UP000789405"/>
    </source>
</evidence>
<proteinExistence type="predicted"/>
<name>A0A9N8WMS9_9GLOM</name>
<evidence type="ECO:0000313" key="1">
    <source>
        <dbReference type="EMBL" id="CAG8490664.1"/>
    </source>
</evidence>
<accession>A0A9N8WMS9</accession>
<protein>
    <submittedName>
        <fullName evidence="1">3660_t:CDS:1</fullName>
    </submittedName>
</protein>
<keyword evidence="2" id="KW-1185">Reference proteome</keyword>
<gene>
    <name evidence="1" type="ORF">DERYTH_LOCUS2398</name>
</gene>
<dbReference type="Proteomes" id="UP000789405">
    <property type="component" value="Unassembled WGS sequence"/>
</dbReference>